<dbReference type="EMBL" id="QNUK01000079">
    <property type="protein sequence ID" value="KAF5903119.1"/>
    <property type="molecule type" value="Genomic_DNA"/>
</dbReference>
<sequence length="165" mass="19615">LTHTTAMEYKAHQSLHPCASKYLQYRWDKSGYDIHDKKIQSTKAKVNTSPPKIYAHILAKRKKKMMEEERVSRIQKENHILLNKITQIQQTAGRIDCRNEYVNKKHDTDKRQEALLEIVKTNKIILRRLSQCTSYYSVEGWNEQWLKTLDHMKSLGRFPPLRHVQ</sequence>
<evidence type="ECO:0000313" key="2">
    <source>
        <dbReference type="EMBL" id="KAF5903119.1"/>
    </source>
</evidence>
<dbReference type="PANTHER" id="PTHR33768:SF7">
    <property type="entry name" value="CFAP97 DOMAIN CONTAINING 2"/>
    <property type="match status" value="1"/>
</dbReference>
<name>A0A8J4X663_CLAMG</name>
<dbReference type="InterPro" id="IPR038792">
    <property type="entry name" value="CFAP97D1/2"/>
</dbReference>
<evidence type="ECO:0000256" key="1">
    <source>
        <dbReference type="ARBA" id="ARBA00008315"/>
    </source>
</evidence>
<comment type="caution">
    <text evidence="2">The sequence shown here is derived from an EMBL/GenBank/DDBJ whole genome shotgun (WGS) entry which is preliminary data.</text>
</comment>
<organism evidence="2 3">
    <name type="scientific">Clarias magur</name>
    <name type="common">Asian catfish</name>
    <name type="synonym">Macropteronotus magur</name>
    <dbReference type="NCBI Taxonomy" id="1594786"/>
    <lineage>
        <taxon>Eukaryota</taxon>
        <taxon>Metazoa</taxon>
        <taxon>Chordata</taxon>
        <taxon>Craniata</taxon>
        <taxon>Vertebrata</taxon>
        <taxon>Euteleostomi</taxon>
        <taxon>Actinopterygii</taxon>
        <taxon>Neopterygii</taxon>
        <taxon>Teleostei</taxon>
        <taxon>Ostariophysi</taxon>
        <taxon>Siluriformes</taxon>
        <taxon>Clariidae</taxon>
        <taxon>Clarias</taxon>
    </lineage>
</organism>
<protein>
    <submittedName>
        <fullName evidence="2">Uncharacterized protein</fullName>
    </submittedName>
</protein>
<feature type="non-terminal residue" evidence="2">
    <location>
        <position position="1"/>
    </location>
</feature>
<accession>A0A8J4X663</accession>
<dbReference type="InterPro" id="IPR029488">
    <property type="entry name" value="Hmw/CFAP97"/>
</dbReference>
<dbReference type="OrthoDB" id="2163395at2759"/>
<reference evidence="2" key="1">
    <citation type="submission" date="2020-07" db="EMBL/GenBank/DDBJ databases">
        <title>Clarias magur genome sequencing, assembly and annotation.</title>
        <authorList>
            <person name="Kushwaha B."/>
            <person name="Kumar R."/>
            <person name="Das P."/>
            <person name="Joshi C.G."/>
            <person name="Kumar D."/>
            <person name="Nagpure N.S."/>
            <person name="Pandey M."/>
            <person name="Agarwal S."/>
            <person name="Srivastava S."/>
            <person name="Singh M."/>
            <person name="Sahoo L."/>
            <person name="Jayasankar P."/>
            <person name="Meher P.K."/>
            <person name="Koringa P.G."/>
            <person name="Iquebal M.A."/>
            <person name="Das S.P."/>
            <person name="Bit A."/>
            <person name="Patnaik S."/>
            <person name="Patel N."/>
            <person name="Shah T.M."/>
            <person name="Hinsu A."/>
            <person name="Jena J.K."/>
        </authorList>
    </citation>
    <scope>NUCLEOTIDE SEQUENCE</scope>
    <source>
        <strain evidence="2">CIFAMagur01</strain>
        <tissue evidence="2">Testis</tissue>
    </source>
</reference>
<dbReference type="PANTHER" id="PTHR33768">
    <property type="entry name" value="MIP11318P"/>
    <property type="match status" value="1"/>
</dbReference>
<evidence type="ECO:0000313" key="3">
    <source>
        <dbReference type="Proteomes" id="UP000727407"/>
    </source>
</evidence>
<dbReference type="AlphaFoldDB" id="A0A8J4X663"/>
<keyword evidence="3" id="KW-1185">Reference proteome</keyword>
<dbReference type="Pfam" id="PF13879">
    <property type="entry name" value="Hmw_CFAP97"/>
    <property type="match status" value="1"/>
</dbReference>
<proteinExistence type="inferred from homology"/>
<gene>
    <name evidence="2" type="ORF">DAT39_007171</name>
</gene>
<comment type="similarity">
    <text evidence="1">Belongs to the CFAP97 family.</text>
</comment>
<feature type="non-terminal residue" evidence="2">
    <location>
        <position position="165"/>
    </location>
</feature>
<dbReference type="Proteomes" id="UP000727407">
    <property type="component" value="Unassembled WGS sequence"/>
</dbReference>